<organism evidence="2 3">
    <name type="scientific">Salmonella phage 35</name>
    <dbReference type="NCBI Taxonomy" id="1654888"/>
    <lineage>
        <taxon>Viruses</taxon>
        <taxon>Duplodnaviria</taxon>
        <taxon>Heunggongvirae</taxon>
        <taxon>Uroviricota</taxon>
        <taxon>Caudoviricetes</taxon>
        <taxon>Casjensviridae</taxon>
        <taxon>Chivirus</taxon>
        <taxon>Chivirus cv35</taxon>
    </lineage>
</organism>
<reference evidence="2 3" key="1">
    <citation type="journal article" date="2016" name="Virus Genes">
        <title>Genomic characterization of Salmonella bacteriophages isolated from India.</title>
        <authorList>
            <person name="Karpe Y.A."/>
            <person name="Kanade G.D."/>
            <person name="Pingale K.D."/>
            <person name="Arankalle V.A."/>
            <person name="Banerjee K."/>
        </authorList>
    </citation>
    <scope>NUCLEOTIDE SEQUENCE [LARGE SCALE GENOMIC DNA]</scope>
</reference>
<feature type="compositionally biased region" description="Polar residues" evidence="1">
    <location>
        <begin position="13"/>
        <end position="22"/>
    </location>
</feature>
<evidence type="ECO:0000313" key="3">
    <source>
        <dbReference type="Proteomes" id="UP000224329"/>
    </source>
</evidence>
<dbReference type="EMBL" id="KR296689">
    <property type="protein sequence ID" value="AKJ74064.1"/>
    <property type="molecule type" value="Genomic_DNA"/>
</dbReference>
<dbReference type="Proteomes" id="UP000224329">
    <property type="component" value="Segment"/>
</dbReference>
<feature type="region of interest" description="Disordered" evidence="1">
    <location>
        <begin position="1"/>
        <end position="54"/>
    </location>
</feature>
<feature type="compositionally biased region" description="Basic residues" evidence="1">
    <location>
        <begin position="41"/>
        <end position="54"/>
    </location>
</feature>
<name>A0A0N7CE47_9CAUD</name>
<proteinExistence type="predicted"/>
<accession>A0A0N7CE47</accession>
<protein>
    <submittedName>
        <fullName evidence="2">Uncharacterized protein</fullName>
    </submittedName>
</protein>
<evidence type="ECO:0000313" key="2">
    <source>
        <dbReference type="EMBL" id="AKJ74064.1"/>
    </source>
</evidence>
<keyword evidence="3" id="KW-1185">Reference proteome</keyword>
<evidence type="ECO:0000256" key="1">
    <source>
        <dbReference type="SAM" id="MobiDB-lite"/>
    </source>
</evidence>
<feature type="compositionally biased region" description="Low complexity" evidence="1">
    <location>
        <begin position="29"/>
        <end position="40"/>
    </location>
</feature>
<sequence length="54" mass="5587">MEGVLAALKGGAVNTSADAGSETTEKQPPKAVLKAALNPKLKPKRSSRNTPKTK</sequence>
<gene>
    <name evidence="2" type="ORF">SP35_1</name>
</gene>